<sequence>MSDDEEARKKKHHKKSKSKSKSVEDAIEKKLREKKMKEKAAAAAEDALEAKIRAKQKAADGEVSSDEEEERERLSGSGSESNLARTKSGGSSKASKPKKAPAAAAAGPTDIITSPLFQSGGGDVRNRPAPNLAQTPEVDPLRAAEEAKKQNTRQVNQRYADLHETGAWGGLSKWEKYGLCLLALVAIGVAAGLGIKFANDARTDAPTGAPSISPTGSPSSSPTPMPTDETYRGITGLEAMKAVSPNLALRVDTPEELIGASTDPSATPQEIAAEFLLYDDELQIPARDPRFIERYALAVFYYTNGGCAGDWIDTTNWMNPKRDHCQWYGVVCDLQGLVTELAMEGNYVTGEMIMELSQLKTMSTMDLSNNRMEGQVSLDALNISSLFTLRLSNNVFSGDFPFDRLLEGSPLLSNLWIQENAKLIGEITDDYCSLFSITLDCDNFKPLPVYTTDGITTTFEAQCLEEKGVKPTEYTCNSDAGIPVTKPPSPTPANNNCGTPVVD</sequence>
<feature type="compositionally biased region" description="Basic and acidic residues" evidence="1">
    <location>
        <begin position="21"/>
        <end position="40"/>
    </location>
</feature>
<name>A0ABD3PD65_9STRA</name>
<evidence type="ECO:0008006" key="4">
    <source>
        <dbReference type="Google" id="ProtNLM"/>
    </source>
</evidence>
<comment type="caution">
    <text evidence="2">The sequence shown here is derived from an EMBL/GenBank/DDBJ whole genome shotgun (WGS) entry which is preliminary data.</text>
</comment>
<organism evidence="2 3">
    <name type="scientific">Cyclotella atomus</name>
    <dbReference type="NCBI Taxonomy" id="382360"/>
    <lineage>
        <taxon>Eukaryota</taxon>
        <taxon>Sar</taxon>
        <taxon>Stramenopiles</taxon>
        <taxon>Ochrophyta</taxon>
        <taxon>Bacillariophyta</taxon>
        <taxon>Coscinodiscophyceae</taxon>
        <taxon>Thalassiosirophycidae</taxon>
        <taxon>Stephanodiscales</taxon>
        <taxon>Stephanodiscaceae</taxon>
        <taxon>Cyclotella</taxon>
    </lineage>
</organism>
<dbReference type="Proteomes" id="UP001530400">
    <property type="component" value="Unassembled WGS sequence"/>
</dbReference>
<evidence type="ECO:0000313" key="2">
    <source>
        <dbReference type="EMBL" id="KAL3785994.1"/>
    </source>
</evidence>
<feature type="region of interest" description="Disordered" evidence="1">
    <location>
        <begin position="206"/>
        <end position="231"/>
    </location>
</feature>
<dbReference type="InterPro" id="IPR032675">
    <property type="entry name" value="LRR_dom_sf"/>
</dbReference>
<feature type="compositionally biased region" description="Low complexity" evidence="1">
    <location>
        <begin position="206"/>
        <end position="222"/>
    </location>
</feature>
<gene>
    <name evidence="2" type="ORF">ACHAWO_012192</name>
</gene>
<dbReference type="PANTHER" id="PTHR48007">
    <property type="entry name" value="LEUCINE-RICH REPEAT RECEPTOR-LIKE PROTEIN KINASE PXC1"/>
    <property type="match status" value="1"/>
</dbReference>
<dbReference type="AlphaFoldDB" id="A0ABD3PD65"/>
<dbReference type="InterPro" id="IPR046959">
    <property type="entry name" value="PRK1-6/SRF4-like"/>
</dbReference>
<feature type="compositionally biased region" description="Polar residues" evidence="1">
    <location>
        <begin position="492"/>
        <end position="503"/>
    </location>
</feature>
<proteinExistence type="predicted"/>
<reference evidence="2 3" key="1">
    <citation type="submission" date="2024-10" db="EMBL/GenBank/DDBJ databases">
        <title>Updated reference genomes for cyclostephanoid diatoms.</title>
        <authorList>
            <person name="Roberts W.R."/>
            <person name="Alverson A.J."/>
        </authorList>
    </citation>
    <scope>NUCLEOTIDE SEQUENCE [LARGE SCALE GENOMIC DNA]</scope>
    <source>
        <strain evidence="2 3">AJA010-31</strain>
    </source>
</reference>
<feature type="region of interest" description="Disordered" evidence="1">
    <location>
        <begin position="1"/>
        <end position="141"/>
    </location>
</feature>
<keyword evidence="3" id="KW-1185">Reference proteome</keyword>
<dbReference type="Gene3D" id="3.80.10.10">
    <property type="entry name" value="Ribonuclease Inhibitor"/>
    <property type="match status" value="1"/>
</dbReference>
<dbReference type="EMBL" id="JALLPJ020000670">
    <property type="protein sequence ID" value="KAL3785994.1"/>
    <property type="molecule type" value="Genomic_DNA"/>
</dbReference>
<accession>A0ABD3PD65</accession>
<evidence type="ECO:0000313" key="3">
    <source>
        <dbReference type="Proteomes" id="UP001530400"/>
    </source>
</evidence>
<protein>
    <recommendedName>
        <fullName evidence="4">Leucine-rich repeat-containing N-terminal plant-type domain-containing protein</fullName>
    </recommendedName>
</protein>
<evidence type="ECO:0000256" key="1">
    <source>
        <dbReference type="SAM" id="MobiDB-lite"/>
    </source>
</evidence>
<feature type="compositionally biased region" description="Low complexity" evidence="1">
    <location>
        <begin position="75"/>
        <end position="108"/>
    </location>
</feature>
<feature type="compositionally biased region" description="Basic residues" evidence="1">
    <location>
        <begin position="9"/>
        <end position="20"/>
    </location>
</feature>
<dbReference type="PANTHER" id="PTHR48007:SF4">
    <property type="entry name" value="LEUCINE-RICH REPEAT RECEPTOR-LIKE PROTEIN KINASE PXC1"/>
    <property type="match status" value="1"/>
</dbReference>
<feature type="compositionally biased region" description="Basic and acidic residues" evidence="1">
    <location>
        <begin position="48"/>
        <end position="60"/>
    </location>
</feature>
<dbReference type="SUPFAM" id="SSF52058">
    <property type="entry name" value="L domain-like"/>
    <property type="match status" value="1"/>
</dbReference>
<feature type="region of interest" description="Disordered" evidence="1">
    <location>
        <begin position="480"/>
        <end position="503"/>
    </location>
</feature>